<comment type="caution">
    <text evidence="1">The sequence shown here is derived from an EMBL/GenBank/DDBJ whole genome shotgun (WGS) entry which is preliminary data.</text>
</comment>
<proteinExistence type="predicted"/>
<dbReference type="EMBL" id="BAAARV010000021">
    <property type="protein sequence ID" value="GAA2342070.1"/>
    <property type="molecule type" value="Genomic_DNA"/>
</dbReference>
<keyword evidence="2" id="KW-1185">Reference proteome</keyword>
<protein>
    <submittedName>
        <fullName evidence="1">Uncharacterized protein</fullName>
    </submittedName>
</protein>
<reference evidence="2" key="1">
    <citation type="journal article" date="2019" name="Int. J. Syst. Evol. Microbiol.">
        <title>The Global Catalogue of Microorganisms (GCM) 10K type strain sequencing project: providing services to taxonomists for standard genome sequencing and annotation.</title>
        <authorList>
            <consortium name="The Broad Institute Genomics Platform"/>
            <consortium name="The Broad Institute Genome Sequencing Center for Infectious Disease"/>
            <person name="Wu L."/>
            <person name="Ma J."/>
        </authorList>
    </citation>
    <scope>NUCLEOTIDE SEQUENCE [LARGE SCALE GENOMIC DNA]</scope>
    <source>
        <strain evidence="2">JCM 3272</strain>
    </source>
</reference>
<dbReference type="Proteomes" id="UP001501444">
    <property type="component" value="Unassembled WGS sequence"/>
</dbReference>
<sequence>MSVRLLQLWREAIPAVPLCARSPSAGGARRHVQAELGVRGDVERLAQGGAALAVRLAVFAAFEFPDPTDVDMVAGGSHCRVRLVG</sequence>
<accession>A0ABP5SZT1</accession>
<organism evidence="1 2">
    <name type="scientific">Dactylosporangium salmoneum</name>
    <dbReference type="NCBI Taxonomy" id="53361"/>
    <lineage>
        <taxon>Bacteria</taxon>
        <taxon>Bacillati</taxon>
        <taxon>Actinomycetota</taxon>
        <taxon>Actinomycetes</taxon>
        <taxon>Micromonosporales</taxon>
        <taxon>Micromonosporaceae</taxon>
        <taxon>Dactylosporangium</taxon>
    </lineage>
</organism>
<name>A0ABP5SZT1_9ACTN</name>
<evidence type="ECO:0000313" key="2">
    <source>
        <dbReference type="Proteomes" id="UP001501444"/>
    </source>
</evidence>
<gene>
    <name evidence="1" type="ORF">GCM10010170_025950</name>
</gene>
<evidence type="ECO:0000313" key="1">
    <source>
        <dbReference type="EMBL" id="GAA2342070.1"/>
    </source>
</evidence>